<organism evidence="2">
    <name type="scientific">Metarhizium acridum (strain CQMa 102)</name>
    <dbReference type="NCBI Taxonomy" id="655827"/>
    <lineage>
        <taxon>Eukaryota</taxon>
        <taxon>Fungi</taxon>
        <taxon>Dikarya</taxon>
        <taxon>Ascomycota</taxon>
        <taxon>Pezizomycotina</taxon>
        <taxon>Sordariomycetes</taxon>
        <taxon>Hypocreomycetidae</taxon>
        <taxon>Hypocreales</taxon>
        <taxon>Clavicipitaceae</taxon>
        <taxon>Metarhizium</taxon>
    </lineage>
</organism>
<dbReference type="PANTHER" id="PTHR37535:SF2">
    <property type="entry name" value="FINGER DOMAIN PROTEIN, PUTATIVE (AFU_ORTHOLOGUE AFUA_6G09300)-RELATED"/>
    <property type="match status" value="1"/>
</dbReference>
<dbReference type="OrthoDB" id="4958261at2759"/>
<dbReference type="InterPro" id="IPR021842">
    <property type="entry name" value="DUF3435"/>
</dbReference>
<evidence type="ECO:0000313" key="1">
    <source>
        <dbReference type="EMBL" id="EFY84778.1"/>
    </source>
</evidence>
<dbReference type="InParanoid" id="E9EH33"/>
<reference evidence="1 2" key="1">
    <citation type="journal article" date="2011" name="PLoS Genet.">
        <title>Genome sequencing and comparative transcriptomics of the model entomopathogenic fungi Metarhizium anisopliae and M. acridum.</title>
        <authorList>
            <person name="Gao Q."/>
            <person name="Jin K."/>
            <person name="Ying S.H."/>
            <person name="Zhang Y."/>
            <person name="Xiao G."/>
            <person name="Shang Y."/>
            <person name="Duan Z."/>
            <person name="Hu X."/>
            <person name="Xie X.Q."/>
            <person name="Zhou G."/>
            <person name="Peng G."/>
            <person name="Luo Z."/>
            <person name="Huang W."/>
            <person name="Wang B."/>
            <person name="Fang W."/>
            <person name="Wang S."/>
            <person name="Zhong Y."/>
            <person name="Ma L.J."/>
            <person name="St Leger R.J."/>
            <person name="Zhao G.P."/>
            <person name="Pei Y."/>
            <person name="Feng M.G."/>
            <person name="Xia Y."/>
            <person name="Wang C."/>
        </authorList>
    </citation>
    <scope>NUCLEOTIDE SEQUENCE [LARGE SCALE GENOMIC DNA]</scope>
    <source>
        <strain evidence="1 2">CQMa 102</strain>
    </source>
</reference>
<evidence type="ECO:0000313" key="2">
    <source>
        <dbReference type="Proteomes" id="UP000002499"/>
    </source>
</evidence>
<dbReference type="STRING" id="655827.E9EH33"/>
<sequence>MATKKRSLRVQHPAEYYRSKRTRLAKHGIVRKRHADTTKVNMHGVKSKWTRHCDHLCTDAVNHLENASKEDIMTFLQWMLDSYRRIRKRSTVHAYKRILFQVYRKSVGIDFNKEANEEINDYINGYLTIRYNLDTSINEKPVIDVNDVYLVQYHHWVHDTSVFPDERQRIQLALLILLQAYTVTRSRAVSGNDGKVRTFDTEALRYHTYLYYLQRLGLVTGFMQILNPYYIRRGSGEGIKAVATQAQLQQVMCHINAATYQAYINQRVQCDTVAAFLGSPLNKALLKAAGYMSRYINPRAPTNASYLELKNIKTDPTLVKLIELRDTLS</sequence>
<keyword evidence="2" id="KW-1185">Reference proteome</keyword>
<gene>
    <name evidence="1" type="ORF">MAC_09181</name>
</gene>
<protein>
    <submittedName>
        <fullName evidence="1">Uncharacterized protein</fullName>
    </submittedName>
</protein>
<dbReference type="eggNOG" id="ENOG502SPA8">
    <property type="taxonomic scope" value="Eukaryota"/>
</dbReference>
<accession>E9EH33</accession>
<dbReference type="HOGENOM" id="CLU_844897_0_0_1"/>
<dbReference type="PANTHER" id="PTHR37535">
    <property type="entry name" value="FLUG DOMAIN PROTEIN"/>
    <property type="match status" value="1"/>
</dbReference>
<proteinExistence type="predicted"/>
<name>E9EH33_METAQ</name>
<dbReference type="Pfam" id="PF11917">
    <property type="entry name" value="DUF3435"/>
    <property type="match status" value="1"/>
</dbReference>
<dbReference type="Proteomes" id="UP000002499">
    <property type="component" value="Unassembled WGS sequence"/>
</dbReference>
<dbReference type="AlphaFoldDB" id="E9EH33"/>
<dbReference type="EMBL" id="GL698606">
    <property type="protein sequence ID" value="EFY84778.1"/>
    <property type="molecule type" value="Genomic_DNA"/>
</dbReference>